<dbReference type="GO" id="GO:0050297">
    <property type="term" value="F:stizolobate synthase activity"/>
    <property type="evidence" value="ECO:0007669"/>
    <property type="project" value="UniProtKB-EC"/>
</dbReference>
<organism evidence="7 8">
    <name type="scientific">Telmatocola sphagniphila</name>
    <dbReference type="NCBI Taxonomy" id="1123043"/>
    <lineage>
        <taxon>Bacteria</taxon>
        <taxon>Pseudomonadati</taxon>
        <taxon>Planctomycetota</taxon>
        <taxon>Planctomycetia</taxon>
        <taxon>Gemmatales</taxon>
        <taxon>Gemmataceae</taxon>
    </lineage>
</organism>
<keyword evidence="8" id="KW-1185">Reference proteome</keyword>
<dbReference type="SUPFAM" id="SSF53213">
    <property type="entry name" value="LigB-like"/>
    <property type="match status" value="1"/>
</dbReference>
<protein>
    <submittedName>
        <fullName evidence="7">4,5-DOPA dioxygenase extradiol</fullName>
        <ecNumber evidence="7">1.13.11.29</ecNumber>
    </submittedName>
</protein>
<keyword evidence="3" id="KW-0479">Metal-binding</keyword>
<dbReference type="InterPro" id="IPR004183">
    <property type="entry name" value="Xdiol_dOase_suB"/>
</dbReference>
<dbReference type="AlphaFoldDB" id="A0A8E6B7E6"/>
<keyword evidence="5 7" id="KW-0560">Oxidoreductase</keyword>
<name>A0A8E6B7E6_9BACT</name>
<gene>
    <name evidence="7" type="primary">ygiD</name>
    <name evidence="7" type="ORF">KIH39_23605</name>
</gene>
<comment type="similarity">
    <text evidence="2">Belongs to the DODA-type extradiol aromatic ring-opening dioxygenase family.</text>
</comment>
<evidence type="ECO:0000256" key="1">
    <source>
        <dbReference type="ARBA" id="ARBA00001947"/>
    </source>
</evidence>
<dbReference type="KEGG" id="tsph:KIH39_23605"/>
<dbReference type="EMBL" id="CP074694">
    <property type="protein sequence ID" value="QVL31790.1"/>
    <property type="molecule type" value="Genomic_DNA"/>
</dbReference>
<proteinExistence type="inferred from homology"/>
<evidence type="ECO:0000256" key="2">
    <source>
        <dbReference type="ARBA" id="ARBA00007581"/>
    </source>
</evidence>
<dbReference type="InterPro" id="IPR014436">
    <property type="entry name" value="Extradiol_dOase_DODA"/>
</dbReference>
<reference evidence="7" key="1">
    <citation type="submission" date="2021-05" db="EMBL/GenBank/DDBJ databases">
        <title>Complete genome sequence of the cellulolytic planctomycete Telmatocola sphagniphila SP2T and characterization of the first cellulase from planctomycetes.</title>
        <authorList>
            <person name="Rakitin A.L."/>
            <person name="Beletsky A.V."/>
            <person name="Naumoff D.G."/>
            <person name="Kulichevskaya I.S."/>
            <person name="Mardanov A.V."/>
            <person name="Ravin N.V."/>
            <person name="Dedysh S.N."/>
        </authorList>
    </citation>
    <scope>NUCLEOTIDE SEQUENCE</scope>
    <source>
        <strain evidence="7">SP2T</strain>
    </source>
</reference>
<evidence type="ECO:0000259" key="6">
    <source>
        <dbReference type="Pfam" id="PF02900"/>
    </source>
</evidence>
<dbReference type="RefSeq" id="WP_213496079.1">
    <property type="nucleotide sequence ID" value="NZ_CP074694.1"/>
</dbReference>
<keyword evidence="7" id="KW-0223">Dioxygenase</keyword>
<dbReference type="PANTHER" id="PTHR30096">
    <property type="entry name" value="4,5-DOPA DIOXYGENASE EXTRADIOL-LIKE PROTEIN"/>
    <property type="match status" value="1"/>
</dbReference>
<dbReference type="Pfam" id="PF02900">
    <property type="entry name" value="LigB"/>
    <property type="match status" value="1"/>
</dbReference>
<evidence type="ECO:0000256" key="5">
    <source>
        <dbReference type="ARBA" id="ARBA00023002"/>
    </source>
</evidence>
<sequence length="259" mass="28651">MSEILPALFIGHGNPLNALQQNSFTEGWSRIGQQIARPKAILAISAHWFVPGTGVTISTSPRTIHDFGGFPRELYQVQYLAPGDPALARRVQQLLAPLPVNLDNSWGMDHGTWSVLTHVYPAADIPVVQLSIDETKGSMFHFEIGRKLAPLRTEGILILGSGNIVHNLHTYAWGRHESEPYDWAVRFETEARQILESGDFNPLIQYEKLGRNALLSIPTPDHFLPLLYVMGTRQQNDPIAFPIEGVDGGSISMLSVKVG</sequence>
<dbReference type="EC" id="1.13.11.29" evidence="7"/>
<dbReference type="Proteomes" id="UP000676194">
    <property type="component" value="Chromosome"/>
</dbReference>
<evidence type="ECO:0000256" key="4">
    <source>
        <dbReference type="ARBA" id="ARBA00022833"/>
    </source>
</evidence>
<dbReference type="CDD" id="cd07363">
    <property type="entry name" value="45_DOPA_Dioxygenase"/>
    <property type="match status" value="1"/>
</dbReference>
<evidence type="ECO:0000313" key="8">
    <source>
        <dbReference type="Proteomes" id="UP000676194"/>
    </source>
</evidence>
<evidence type="ECO:0000313" key="7">
    <source>
        <dbReference type="EMBL" id="QVL31790.1"/>
    </source>
</evidence>
<dbReference type="PANTHER" id="PTHR30096:SF0">
    <property type="entry name" value="4,5-DOPA DIOXYGENASE EXTRADIOL-LIKE PROTEIN"/>
    <property type="match status" value="1"/>
</dbReference>
<dbReference type="PIRSF" id="PIRSF006157">
    <property type="entry name" value="Doxgns_DODA"/>
    <property type="match status" value="1"/>
</dbReference>
<comment type="cofactor">
    <cofactor evidence="1">
        <name>Zn(2+)</name>
        <dbReference type="ChEBI" id="CHEBI:29105"/>
    </cofactor>
</comment>
<dbReference type="GO" id="GO:0008198">
    <property type="term" value="F:ferrous iron binding"/>
    <property type="evidence" value="ECO:0007669"/>
    <property type="project" value="InterPro"/>
</dbReference>
<keyword evidence="4" id="KW-0862">Zinc</keyword>
<dbReference type="GO" id="GO:0008270">
    <property type="term" value="F:zinc ion binding"/>
    <property type="evidence" value="ECO:0007669"/>
    <property type="project" value="InterPro"/>
</dbReference>
<accession>A0A8E6B7E6</accession>
<dbReference type="NCBIfam" id="NF007914">
    <property type="entry name" value="PRK10628.1"/>
    <property type="match status" value="1"/>
</dbReference>
<feature type="domain" description="Extradiol ring-cleavage dioxygenase class III enzyme subunit B" evidence="6">
    <location>
        <begin position="24"/>
        <end position="234"/>
    </location>
</feature>
<evidence type="ECO:0000256" key="3">
    <source>
        <dbReference type="ARBA" id="ARBA00022723"/>
    </source>
</evidence>
<dbReference type="Gene3D" id="3.40.830.10">
    <property type="entry name" value="LigB-like"/>
    <property type="match status" value="1"/>
</dbReference>